<reference evidence="13" key="2">
    <citation type="submission" date="2014-03" db="EMBL/GenBank/DDBJ databases">
        <authorList>
            <person name="Genoscope - CEA"/>
        </authorList>
    </citation>
    <scope>NUCLEOTIDE SEQUENCE</scope>
</reference>
<keyword evidence="5" id="KW-0406">Ion transport</keyword>
<evidence type="ECO:0000256" key="10">
    <source>
        <dbReference type="ARBA" id="ARBA00023303"/>
    </source>
</evidence>
<dbReference type="STRING" id="8022.A0A060YPT8"/>
<keyword evidence="4 11" id="KW-1133">Transmembrane helix</keyword>
<protein>
    <recommendedName>
        <fullName evidence="12">Ionotropic glutamate receptor L-glutamate and glycine-binding domain-containing protein</fullName>
    </recommendedName>
</protein>
<evidence type="ECO:0000313" key="14">
    <source>
        <dbReference type="Proteomes" id="UP000193380"/>
    </source>
</evidence>
<accession>A0A060YPT8</accession>
<dbReference type="AlphaFoldDB" id="A0A060YPT8"/>
<dbReference type="GO" id="GO:0015276">
    <property type="term" value="F:ligand-gated monoatomic ion channel activity"/>
    <property type="evidence" value="ECO:0007669"/>
    <property type="project" value="InterPro"/>
</dbReference>
<dbReference type="GO" id="GO:0016020">
    <property type="term" value="C:membrane"/>
    <property type="evidence" value="ECO:0007669"/>
    <property type="project" value="UniProtKB-SubCell"/>
</dbReference>
<sequence>MAIGSLTINEERSEIIDFSVPFVETGISVMVARSNGTVSPSAFLEPYSPAVWVMMFVMCLTVVAVTVFVFEYFSPVGYNRSLVSAKGELWHSCCYPGCSAEGSHRRLGLKLSW</sequence>
<evidence type="ECO:0000256" key="8">
    <source>
        <dbReference type="ARBA" id="ARBA00023180"/>
    </source>
</evidence>
<feature type="domain" description="Ionotropic glutamate receptor L-glutamate and glycine-binding" evidence="12">
    <location>
        <begin position="1"/>
        <end position="33"/>
    </location>
</feature>
<comment type="subcellular location">
    <subcellularLocation>
        <location evidence="1">Membrane</location>
        <topology evidence="1">Multi-pass membrane protein</topology>
    </subcellularLocation>
</comment>
<evidence type="ECO:0000256" key="3">
    <source>
        <dbReference type="ARBA" id="ARBA00022692"/>
    </source>
</evidence>
<proteinExistence type="predicted"/>
<evidence type="ECO:0000256" key="2">
    <source>
        <dbReference type="ARBA" id="ARBA00022448"/>
    </source>
</evidence>
<evidence type="ECO:0000259" key="12">
    <source>
        <dbReference type="Pfam" id="PF10613"/>
    </source>
</evidence>
<keyword evidence="3 11" id="KW-0812">Transmembrane</keyword>
<keyword evidence="7" id="KW-0675">Receptor</keyword>
<dbReference type="PANTHER" id="PTHR18966">
    <property type="entry name" value="IONOTROPIC GLUTAMATE RECEPTOR"/>
    <property type="match status" value="1"/>
</dbReference>
<dbReference type="Gene3D" id="1.10.287.70">
    <property type="match status" value="1"/>
</dbReference>
<dbReference type="PaxDb" id="8022-A0A060YPT8"/>
<evidence type="ECO:0000256" key="5">
    <source>
        <dbReference type="ARBA" id="ARBA00023065"/>
    </source>
</evidence>
<dbReference type="EMBL" id="FR915523">
    <property type="protein sequence ID" value="CDQ93592.1"/>
    <property type="molecule type" value="Genomic_DNA"/>
</dbReference>
<feature type="transmembrane region" description="Helical" evidence="11">
    <location>
        <begin position="50"/>
        <end position="73"/>
    </location>
</feature>
<gene>
    <name evidence="13" type="ORF">GSONMT00021991001</name>
</gene>
<keyword evidence="2" id="KW-0813">Transport</keyword>
<evidence type="ECO:0000256" key="9">
    <source>
        <dbReference type="ARBA" id="ARBA00023286"/>
    </source>
</evidence>
<evidence type="ECO:0000256" key="4">
    <source>
        <dbReference type="ARBA" id="ARBA00022989"/>
    </source>
</evidence>
<dbReference type="Proteomes" id="UP000193380">
    <property type="component" value="Unassembled WGS sequence"/>
</dbReference>
<dbReference type="SUPFAM" id="SSF53850">
    <property type="entry name" value="Periplasmic binding protein-like II"/>
    <property type="match status" value="1"/>
</dbReference>
<evidence type="ECO:0000256" key="1">
    <source>
        <dbReference type="ARBA" id="ARBA00004141"/>
    </source>
</evidence>
<evidence type="ECO:0000256" key="7">
    <source>
        <dbReference type="ARBA" id="ARBA00023170"/>
    </source>
</evidence>
<evidence type="ECO:0000256" key="6">
    <source>
        <dbReference type="ARBA" id="ARBA00023136"/>
    </source>
</evidence>
<name>A0A060YPT8_ONCMY</name>
<evidence type="ECO:0000313" key="13">
    <source>
        <dbReference type="EMBL" id="CDQ93592.1"/>
    </source>
</evidence>
<dbReference type="InterPro" id="IPR019594">
    <property type="entry name" value="Glu/Gly-bd"/>
</dbReference>
<keyword evidence="10" id="KW-0407">Ion channel</keyword>
<keyword evidence="6 11" id="KW-0472">Membrane</keyword>
<keyword evidence="9" id="KW-1071">Ligand-gated ion channel</keyword>
<evidence type="ECO:0000256" key="11">
    <source>
        <dbReference type="SAM" id="Phobius"/>
    </source>
</evidence>
<dbReference type="InterPro" id="IPR015683">
    <property type="entry name" value="Ionotropic_Glu_rcpt"/>
</dbReference>
<keyword evidence="8" id="KW-0325">Glycoprotein</keyword>
<dbReference type="Gene3D" id="3.40.190.10">
    <property type="entry name" value="Periplasmic binding protein-like II"/>
    <property type="match status" value="1"/>
</dbReference>
<reference evidence="13" key="1">
    <citation type="journal article" date="2014" name="Nat. Commun.">
        <title>The rainbow trout genome provides novel insights into evolution after whole-genome duplication in vertebrates.</title>
        <authorList>
            <person name="Berthelot C."/>
            <person name="Brunet F."/>
            <person name="Chalopin D."/>
            <person name="Juanchich A."/>
            <person name="Bernard M."/>
            <person name="Noel B."/>
            <person name="Bento P."/>
            <person name="Da Silva C."/>
            <person name="Labadie K."/>
            <person name="Alberti A."/>
            <person name="Aury J.M."/>
            <person name="Louis A."/>
            <person name="Dehais P."/>
            <person name="Bardou P."/>
            <person name="Montfort J."/>
            <person name="Klopp C."/>
            <person name="Cabau C."/>
            <person name="Gaspin C."/>
            <person name="Thorgaard G.H."/>
            <person name="Boussaha M."/>
            <person name="Quillet E."/>
            <person name="Guyomard R."/>
            <person name="Galiana D."/>
            <person name="Bobe J."/>
            <person name="Volff J.N."/>
            <person name="Genet C."/>
            <person name="Wincker P."/>
            <person name="Jaillon O."/>
            <person name="Roest Crollius H."/>
            <person name="Guiguen Y."/>
        </authorList>
    </citation>
    <scope>NUCLEOTIDE SEQUENCE [LARGE SCALE GENOMIC DNA]</scope>
</reference>
<organism evidence="13 14">
    <name type="scientific">Oncorhynchus mykiss</name>
    <name type="common">Rainbow trout</name>
    <name type="synonym">Salmo gairdneri</name>
    <dbReference type="NCBI Taxonomy" id="8022"/>
    <lineage>
        <taxon>Eukaryota</taxon>
        <taxon>Metazoa</taxon>
        <taxon>Chordata</taxon>
        <taxon>Craniata</taxon>
        <taxon>Vertebrata</taxon>
        <taxon>Euteleostomi</taxon>
        <taxon>Actinopterygii</taxon>
        <taxon>Neopterygii</taxon>
        <taxon>Teleostei</taxon>
        <taxon>Protacanthopterygii</taxon>
        <taxon>Salmoniformes</taxon>
        <taxon>Salmonidae</taxon>
        <taxon>Salmoninae</taxon>
        <taxon>Oncorhynchus</taxon>
    </lineage>
</organism>
<dbReference type="Pfam" id="PF10613">
    <property type="entry name" value="Lig_chan-Glu_bd"/>
    <property type="match status" value="1"/>
</dbReference>